<dbReference type="PROSITE" id="PS50850">
    <property type="entry name" value="MFS"/>
    <property type="match status" value="1"/>
</dbReference>
<feature type="transmembrane region" description="Helical" evidence="7">
    <location>
        <begin position="175"/>
        <end position="198"/>
    </location>
</feature>
<feature type="region of interest" description="Disordered" evidence="6">
    <location>
        <begin position="540"/>
        <end position="559"/>
    </location>
</feature>
<feature type="transmembrane region" description="Helical" evidence="7">
    <location>
        <begin position="241"/>
        <end position="261"/>
    </location>
</feature>
<dbReference type="Proteomes" id="UP000292957">
    <property type="component" value="Unassembled WGS sequence"/>
</dbReference>
<dbReference type="InterPro" id="IPR011701">
    <property type="entry name" value="MFS"/>
</dbReference>
<dbReference type="EMBL" id="ML143431">
    <property type="protein sequence ID" value="TBU27562.1"/>
    <property type="molecule type" value="Genomic_DNA"/>
</dbReference>
<keyword evidence="2" id="KW-0813">Transport</keyword>
<proteinExistence type="predicted"/>
<feature type="transmembrane region" description="Helical" evidence="7">
    <location>
        <begin position="458"/>
        <end position="480"/>
    </location>
</feature>
<feature type="transmembrane region" description="Helical" evidence="7">
    <location>
        <begin position="329"/>
        <end position="349"/>
    </location>
</feature>
<dbReference type="SUPFAM" id="SSF103473">
    <property type="entry name" value="MFS general substrate transporter"/>
    <property type="match status" value="2"/>
</dbReference>
<feature type="transmembrane region" description="Helical" evidence="7">
    <location>
        <begin position="210"/>
        <end position="229"/>
    </location>
</feature>
<keyword evidence="4 7" id="KW-1133">Transmembrane helix</keyword>
<feature type="transmembrane region" description="Helical" evidence="7">
    <location>
        <begin position="392"/>
        <end position="413"/>
    </location>
</feature>
<sequence length="573" mass="61296">MSVKQHSSATPTHSATENEKLPEGDATSATSVRKHARDTQVKRSRSKDIILICTVTLAMILNTANQTAVSISLPTIGKDLNIVESKLQWIISAYSLSSGCLLLFLGRLADLFGRKISFIAGCAWMGIFGLGCGFAQDEITIDVLRGLQGLGPAASVPAALGILAHTFPPSPIRSIAFATFAAGAPVGGAIGNTIGGVLTQLTAQSWRSTFWFLTGLSALCCLGAIISIDADLPYALPDKRVDWLGAFLVTAGLVFIVFILSDGPIAPDGWKTGYIIALLIVGVLFLVLFVLWERHLERVHAQGGEISQRWWTPPPLMPVSIWGRANGKLAVMLIIAFVEWCSFNTFVFWAQLYYQDYLGLSPILTMVRLLPMSVMGVTCNVIVALVVGHVPLVYLVAIGTLLTGTSDLLFAVIVPSAPYWAFGFPAAIITVFGADFVFATGTLFIARVCLPHEQSVGGAIFQTLTQLGTAFGLAISTVVFNATQKSKAKSLGVTLNEDGTNAPRPAQLTAYKDAMWSGFAFGLFGFLLAVLFLRGVGVVGHRKGDSDNESEKTARGSLNRDPEAVRLSSVFHP</sequence>
<gene>
    <name evidence="9" type="ORF">BD311DRAFT_760344</name>
</gene>
<keyword evidence="3 7" id="KW-0812">Transmembrane</keyword>
<dbReference type="GO" id="GO:0022857">
    <property type="term" value="F:transmembrane transporter activity"/>
    <property type="evidence" value="ECO:0007669"/>
    <property type="project" value="InterPro"/>
</dbReference>
<evidence type="ECO:0000256" key="5">
    <source>
        <dbReference type="ARBA" id="ARBA00023136"/>
    </source>
</evidence>
<feature type="transmembrane region" description="Helical" evidence="7">
    <location>
        <begin position="514"/>
        <end position="533"/>
    </location>
</feature>
<feature type="transmembrane region" description="Helical" evidence="7">
    <location>
        <begin position="419"/>
        <end position="446"/>
    </location>
</feature>
<evidence type="ECO:0000256" key="6">
    <source>
        <dbReference type="SAM" id="MobiDB-lite"/>
    </source>
</evidence>
<dbReference type="InterPro" id="IPR036259">
    <property type="entry name" value="MFS_trans_sf"/>
</dbReference>
<dbReference type="PROSITE" id="PS00216">
    <property type="entry name" value="SUGAR_TRANSPORT_1"/>
    <property type="match status" value="1"/>
</dbReference>
<feature type="transmembrane region" description="Helical" evidence="7">
    <location>
        <begin position="116"/>
        <end position="136"/>
    </location>
</feature>
<reference evidence="9" key="1">
    <citation type="submission" date="2019-01" db="EMBL/GenBank/DDBJ databases">
        <title>Draft genome sequences of three monokaryotic isolates of the white-rot basidiomycete fungus Dichomitus squalens.</title>
        <authorList>
            <consortium name="DOE Joint Genome Institute"/>
            <person name="Lopez S.C."/>
            <person name="Andreopoulos B."/>
            <person name="Pangilinan J."/>
            <person name="Lipzen A."/>
            <person name="Riley R."/>
            <person name="Ahrendt S."/>
            <person name="Ng V."/>
            <person name="Barry K."/>
            <person name="Daum C."/>
            <person name="Grigoriev I.V."/>
            <person name="Hilden K.S."/>
            <person name="Makela M.R."/>
            <person name="de Vries R.P."/>
        </authorList>
    </citation>
    <scope>NUCLEOTIDE SEQUENCE [LARGE SCALE GENOMIC DNA]</scope>
    <source>
        <strain evidence="9">OM18370.1</strain>
    </source>
</reference>
<organism evidence="9">
    <name type="scientific">Dichomitus squalens</name>
    <dbReference type="NCBI Taxonomy" id="114155"/>
    <lineage>
        <taxon>Eukaryota</taxon>
        <taxon>Fungi</taxon>
        <taxon>Dikarya</taxon>
        <taxon>Basidiomycota</taxon>
        <taxon>Agaricomycotina</taxon>
        <taxon>Agaricomycetes</taxon>
        <taxon>Polyporales</taxon>
        <taxon>Polyporaceae</taxon>
        <taxon>Dichomitus</taxon>
    </lineage>
</organism>
<evidence type="ECO:0000256" key="1">
    <source>
        <dbReference type="ARBA" id="ARBA00004141"/>
    </source>
</evidence>
<evidence type="ECO:0000256" key="7">
    <source>
        <dbReference type="SAM" id="Phobius"/>
    </source>
</evidence>
<dbReference type="InterPro" id="IPR005829">
    <property type="entry name" value="Sugar_transporter_CS"/>
</dbReference>
<dbReference type="PANTHER" id="PTHR42718:SF9">
    <property type="entry name" value="MAJOR FACILITATOR SUPERFAMILY MULTIDRUG TRANSPORTER MFSC"/>
    <property type="match status" value="1"/>
</dbReference>
<feature type="transmembrane region" description="Helical" evidence="7">
    <location>
        <begin position="89"/>
        <end position="109"/>
    </location>
</feature>
<dbReference type="Gene3D" id="1.20.1250.20">
    <property type="entry name" value="MFS general substrate transporter like domains"/>
    <property type="match status" value="2"/>
</dbReference>
<feature type="transmembrane region" description="Helical" evidence="7">
    <location>
        <begin position="273"/>
        <end position="292"/>
    </location>
</feature>
<comment type="subcellular location">
    <subcellularLocation>
        <location evidence="1">Membrane</location>
        <topology evidence="1">Multi-pass membrane protein</topology>
    </subcellularLocation>
</comment>
<feature type="transmembrane region" description="Helical" evidence="7">
    <location>
        <begin position="369"/>
        <end position="387"/>
    </location>
</feature>
<evidence type="ECO:0000259" key="8">
    <source>
        <dbReference type="PROSITE" id="PS50850"/>
    </source>
</evidence>
<feature type="region of interest" description="Disordered" evidence="6">
    <location>
        <begin position="1"/>
        <end position="40"/>
    </location>
</feature>
<dbReference type="OrthoDB" id="5086884at2759"/>
<dbReference type="Pfam" id="PF07690">
    <property type="entry name" value="MFS_1"/>
    <property type="match status" value="1"/>
</dbReference>
<keyword evidence="5 7" id="KW-0472">Membrane</keyword>
<dbReference type="PANTHER" id="PTHR42718">
    <property type="entry name" value="MAJOR FACILITATOR SUPERFAMILY MULTIDRUG TRANSPORTER MFSC"/>
    <property type="match status" value="1"/>
</dbReference>
<dbReference type="InterPro" id="IPR020846">
    <property type="entry name" value="MFS_dom"/>
</dbReference>
<dbReference type="AlphaFoldDB" id="A0A4Q9MMI6"/>
<feature type="transmembrane region" description="Helical" evidence="7">
    <location>
        <begin position="49"/>
        <end position="69"/>
    </location>
</feature>
<evidence type="ECO:0000313" key="9">
    <source>
        <dbReference type="EMBL" id="TBU27562.1"/>
    </source>
</evidence>
<feature type="compositionally biased region" description="Basic and acidic residues" evidence="6">
    <location>
        <begin position="542"/>
        <end position="559"/>
    </location>
</feature>
<dbReference type="GO" id="GO:0016020">
    <property type="term" value="C:membrane"/>
    <property type="evidence" value="ECO:0007669"/>
    <property type="project" value="UniProtKB-SubCell"/>
</dbReference>
<accession>A0A4Q9MMI6</accession>
<evidence type="ECO:0000256" key="2">
    <source>
        <dbReference type="ARBA" id="ARBA00022448"/>
    </source>
</evidence>
<evidence type="ECO:0000256" key="3">
    <source>
        <dbReference type="ARBA" id="ARBA00022692"/>
    </source>
</evidence>
<feature type="compositionally biased region" description="Polar residues" evidence="6">
    <location>
        <begin position="1"/>
        <end position="15"/>
    </location>
</feature>
<evidence type="ECO:0000256" key="4">
    <source>
        <dbReference type="ARBA" id="ARBA00022989"/>
    </source>
</evidence>
<feature type="domain" description="Major facilitator superfamily (MFS) profile" evidence="8">
    <location>
        <begin position="51"/>
        <end position="543"/>
    </location>
</feature>
<name>A0A4Q9MMI6_9APHY</name>
<protein>
    <submittedName>
        <fullName evidence="9">Efflux transporter</fullName>
    </submittedName>
</protein>